<evidence type="ECO:0000256" key="3">
    <source>
        <dbReference type="ARBA" id="ARBA00021310"/>
    </source>
</evidence>
<evidence type="ECO:0000256" key="2">
    <source>
        <dbReference type="ARBA" id="ARBA00007452"/>
    </source>
</evidence>
<dbReference type="PANTHER" id="PTHR33991">
    <property type="entry name" value="DNA REPAIR PROTEIN RECO"/>
    <property type="match status" value="1"/>
</dbReference>
<organism evidence="10 11">
    <name type="scientific">Litorivivens lipolytica</name>
    <dbReference type="NCBI Taxonomy" id="1524264"/>
    <lineage>
        <taxon>Bacteria</taxon>
        <taxon>Pseudomonadati</taxon>
        <taxon>Pseudomonadota</taxon>
        <taxon>Gammaproteobacteria</taxon>
        <taxon>Litorivivens</taxon>
    </lineage>
</organism>
<gene>
    <name evidence="8" type="primary">recO</name>
    <name evidence="10" type="ORF">FHR99_000240</name>
</gene>
<dbReference type="InterPro" id="IPR022572">
    <property type="entry name" value="DNA_rep/recomb_RecO_N"/>
</dbReference>
<dbReference type="RefSeq" id="WP_183408720.1">
    <property type="nucleotide sequence ID" value="NZ_JACHWY010000001.1"/>
</dbReference>
<dbReference type="HAMAP" id="MF_00201">
    <property type="entry name" value="RecO"/>
    <property type="match status" value="1"/>
</dbReference>
<reference evidence="10 11" key="1">
    <citation type="submission" date="2020-08" db="EMBL/GenBank/DDBJ databases">
        <title>Genomic Encyclopedia of Type Strains, Phase III (KMG-III): the genomes of soil and plant-associated and newly described type strains.</title>
        <authorList>
            <person name="Whitman W."/>
        </authorList>
    </citation>
    <scope>NUCLEOTIDE SEQUENCE [LARGE SCALE GENOMIC DNA]</scope>
    <source>
        <strain evidence="10 11">CECT 8654</strain>
    </source>
</reference>
<sequence>MEQDFEPAFLLHHRPFRDSSLIIELFTQYQGRLGAVARSARGTSAKARERASVLQPFQLLDISCTGRGDLKTLASAEVRERRSLKGDALYAALYLNELSLRALHRCDPHPRLWQSYAQSLSQLEQWSSGDRGTLETILRFYELTLLEQLGYGLSFGPELEHDTAYQLDPEGGFKVAPPSAPHFLGRELRELSPAGVDEYSGLPQWRAEQLRLLKSVCRQALVPLIGREPLKSRELFRGRNQ</sequence>
<evidence type="ECO:0000256" key="1">
    <source>
        <dbReference type="ARBA" id="ARBA00003065"/>
    </source>
</evidence>
<dbReference type="SUPFAM" id="SSF50249">
    <property type="entry name" value="Nucleic acid-binding proteins"/>
    <property type="match status" value="1"/>
</dbReference>
<accession>A0A7W4W324</accession>
<evidence type="ECO:0000313" key="11">
    <source>
        <dbReference type="Proteomes" id="UP000537130"/>
    </source>
</evidence>
<name>A0A7W4W324_9GAMM</name>
<dbReference type="Pfam" id="PF11967">
    <property type="entry name" value="RecO_N"/>
    <property type="match status" value="1"/>
</dbReference>
<dbReference type="GO" id="GO:0006310">
    <property type="term" value="P:DNA recombination"/>
    <property type="evidence" value="ECO:0007669"/>
    <property type="project" value="UniProtKB-UniRule"/>
</dbReference>
<evidence type="ECO:0000256" key="6">
    <source>
        <dbReference type="ARBA" id="ARBA00023204"/>
    </source>
</evidence>
<dbReference type="Gene3D" id="2.40.50.140">
    <property type="entry name" value="Nucleic acid-binding proteins"/>
    <property type="match status" value="1"/>
</dbReference>
<dbReference type="AlphaFoldDB" id="A0A7W4W324"/>
<dbReference type="Gene3D" id="1.20.1440.120">
    <property type="entry name" value="Recombination protein O, C-terminal domain"/>
    <property type="match status" value="1"/>
</dbReference>
<keyword evidence="11" id="KW-1185">Reference proteome</keyword>
<evidence type="ECO:0000256" key="4">
    <source>
        <dbReference type="ARBA" id="ARBA00022763"/>
    </source>
</evidence>
<keyword evidence="5 8" id="KW-0233">DNA recombination</keyword>
<dbReference type="InterPro" id="IPR003717">
    <property type="entry name" value="RecO"/>
</dbReference>
<dbReference type="Proteomes" id="UP000537130">
    <property type="component" value="Unassembled WGS sequence"/>
</dbReference>
<comment type="caution">
    <text evidence="10">The sequence shown here is derived from an EMBL/GenBank/DDBJ whole genome shotgun (WGS) entry which is preliminary data.</text>
</comment>
<evidence type="ECO:0000313" key="10">
    <source>
        <dbReference type="EMBL" id="MBB3046004.1"/>
    </source>
</evidence>
<dbReference type="InterPro" id="IPR042242">
    <property type="entry name" value="RecO_C"/>
</dbReference>
<dbReference type="SUPFAM" id="SSF57863">
    <property type="entry name" value="ArfGap/RecO-like zinc finger"/>
    <property type="match status" value="1"/>
</dbReference>
<dbReference type="GO" id="GO:0006302">
    <property type="term" value="P:double-strand break repair"/>
    <property type="evidence" value="ECO:0007669"/>
    <property type="project" value="TreeGrafter"/>
</dbReference>
<dbReference type="Pfam" id="PF02565">
    <property type="entry name" value="RecO_C"/>
    <property type="match status" value="1"/>
</dbReference>
<keyword evidence="4 8" id="KW-0227">DNA damage</keyword>
<dbReference type="PANTHER" id="PTHR33991:SF1">
    <property type="entry name" value="DNA REPAIR PROTEIN RECO"/>
    <property type="match status" value="1"/>
</dbReference>
<dbReference type="EMBL" id="JACHWY010000001">
    <property type="protein sequence ID" value="MBB3046004.1"/>
    <property type="molecule type" value="Genomic_DNA"/>
</dbReference>
<protein>
    <recommendedName>
        <fullName evidence="3 8">DNA repair protein RecO</fullName>
    </recommendedName>
    <alternativeName>
        <fullName evidence="7 8">Recombination protein O</fullName>
    </alternativeName>
</protein>
<comment type="similarity">
    <text evidence="2 8">Belongs to the RecO family.</text>
</comment>
<evidence type="ECO:0000256" key="8">
    <source>
        <dbReference type="HAMAP-Rule" id="MF_00201"/>
    </source>
</evidence>
<evidence type="ECO:0000259" key="9">
    <source>
        <dbReference type="Pfam" id="PF11967"/>
    </source>
</evidence>
<dbReference type="InterPro" id="IPR012340">
    <property type="entry name" value="NA-bd_OB-fold"/>
</dbReference>
<keyword evidence="6 8" id="KW-0234">DNA repair</keyword>
<evidence type="ECO:0000256" key="7">
    <source>
        <dbReference type="ARBA" id="ARBA00033409"/>
    </source>
</evidence>
<feature type="domain" description="DNA replication/recombination mediator RecO N-terminal" evidence="9">
    <location>
        <begin position="7"/>
        <end position="79"/>
    </location>
</feature>
<dbReference type="InterPro" id="IPR037278">
    <property type="entry name" value="ARFGAP/RecO"/>
</dbReference>
<evidence type="ECO:0000256" key="5">
    <source>
        <dbReference type="ARBA" id="ARBA00023172"/>
    </source>
</evidence>
<proteinExistence type="inferred from homology"/>
<dbReference type="GO" id="GO:0043590">
    <property type="term" value="C:bacterial nucleoid"/>
    <property type="evidence" value="ECO:0007669"/>
    <property type="project" value="TreeGrafter"/>
</dbReference>
<dbReference type="NCBIfam" id="TIGR00613">
    <property type="entry name" value="reco"/>
    <property type="match status" value="1"/>
</dbReference>
<comment type="function">
    <text evidence="1 8">Involved in DNA repair and RecF pathway recombination.</text>
</comment>